<accession>A0A0D2HDG5</accession>
<dbReference type="AlphaFoldDB" id="A0A0D2HDG5"/>
<feature type="region of interest" description="Disordered" evidence="1">
    <location>
        <begin position="1"/>
        <end position="27"/>
    </location>
</feature>
<evidence type="ECO:0000256" key="1">
    <source>
        <dbReference type="SAM" id="MobiDB-lite"/>
    </source>
</evidence>
<dbReference type="RefSeq" id="XP_016634043.1">
    <property type="nucleotide sequence ID" value="XM_016775063.1"/>
</dbReference>
<gene>
    <name evidence="2" type="ORF">Z520_04557</name>
</gene>
<organism evidence="2 3">
    <name type="scientific">Fonsecaea multimorphosa CBS 102226</name>
    <dbReference type="NCBI Taxonomy" id="1442371"/>
    <lineage>
        <taxon>Eukaryota</taxon>
        <taxon>Fungi</taxon>
        <taxon>Dikarya</taxon>
        <taxon>Ascomycota</taxon>
        <taxon>Pezizomycotina</taxon>
        <taxon>Eurotiomycetes</taxon>
        <taxon>Chaetothyriomycetidae</taxon>
        <taxon>Chaetothyriales</taxon>
        <taxon>Herpotrichiellaceae</taxon>
        <taxon>Fonsecaea</taxon>
    </lineage>
</organism>
<dbReference type="VEuPathDB" id="FungiDB:Z520_04557"/>
<dbReference type="GeneID" id="27710303"/>
<proteinExistence type="predicted"/>
<name>A0A0D2HDG5_9EURO</name>
<protein>
    <submittedName>
        <fullName evidence="2">Uncharacterized protein</fullName>
    </submittedName>
</protein>
<keyword evidence="3" id="KW-1185">Reference proteome</keyword>
<evidence type="ECO:0000313" key="2">
    <source>
        <dbReference type="EMBL" id="KIX99920.1"/>
    </source>
</evidence>
<reference evidence="2 3" key="1">
    <citation type="submission" date="2015-01" db="EMBL/GenBank/DDBJ databases">
        <title>The Genome Sequence of Fonsecaea multimorphosa CBS 102226.</title>
        <authorList>
            <consortium name="The Broad Institute Genomics Platform"/>
            <person name="Cuomo C."/>
            <person name="de Hoog S."/>
            <person name="Gorbushina A."/>
            <person name="Stielow B."/>
            <person name="Teixiera M."/>
            <person name="Abouelleil A."/>
            <person name="Chapman S.B."/>
            <person name="Priest M."/>
            <person name="Young S.K."/>
            <person name="Wortman J."/>
            <person name="Nusbaum C."/>
            <person name="Birren B."/>
        </authorList>
    </citation>
    <scope>NUCLEOTIDE SEQUENCE [LARGE SCALE GENOMIC DNA]</scope>
    <source>
        <strain evidence="2 3">CBS 102226</strain>
    </source>
</reference>
<evidence type="ECO:0000313" key="3">
    <source>
        <dbReference type="Proteomes" id="UP000053411"/>
    </source>
</evidence>
<dbReference type="Proteomes" id="UP000053411">
    <property type="component" value="Unassembled WGS sequence"/>
</dbReference>
<dbReference type="OrthoDB" id="10486423at2759"/>
<sequence>MSISKYDSATDQANEHVQLQAPRTRQPSCERCRDAFTTYSRTAGLLFSTVDIVRTDARQWLTVVTRSQVDRGRAQQEQVQVNIRKPPKALIRPDIHKPPKTLVRRRPD</sequence>
<dbReference type="EMBL" id="KN848068">
    <property type="protein sequence ID" value="KIX99920.1"/>
    <property type="molecule type" value="Genomic_DNA"/>
</dbReference>